<dbReference type="InterPro" id="IPR032821">
    <property type="entry name" value="PKS_assoc"/>
</dbReference>
<dbReference type="InterPro" id="IPR020806">
    <property type="entry name" value="PKS_PP-bd"/>
</dbReference>
<dbReference type="GO" id="GO:0030639">
    <property type="term" value="P:polyketide biosynthetic process"/>
    <property type="evidence" value="ECO:0007669"/>
    <property type="project" value="UniProtKB-ARBA"/>
</dbReference>
<dbReference type="InterPro" id="IPR036291">
    <property type="entry name" value="NAD(P)-bd_dom_sf"/>
</dbReference>
<evidence type="ECO:0000313" key="12">
    <source>
        <dbReference type="EMBL" id="PSS09079.1"/>
    </source>
</evidence>
<dbReference type="Gene3D" id="3.40.50.720">
    <property type="entry name" value="NAD(P)-binding Rossmann-like Domain"/>
    <property type="match status" value="2"/>
</dbReference>
<keyword evidence="5" id="KW-0560">Oxidoreductase</keyword>
<dbReference type="Pfam" id="PF21089">
    <property type="entry name" value="PKS_DH_N"/>
    <property type="match status" value="1"/>
</dbReference>
<feature type="domain" description="PKS/mFAS DH" evidence="11">
    <location>
        <begin position="973"/>
        <end position="1294"/>
    </location>
</feature>
<dbReference type="CDD" id="cd00833">
    <property type="entry name" value="PKS"/>
    <property type="match status" value="1"/>
</dbReference>
<dbReference type="SUPFAM" id="SSF51735">
    <property type="entry name" value="NAD(P)-binding Rossmann-fold domains"/>
    <property type="match status" value="2"/>
</dbReference>
<keyword evidence="2" id="KW-0597">Phosphoprotein</keyword>
<dbReference type="PROSITE" id="PS00012">
    <property type="entry name" value="PHOSPHOPANTETHEINE"/>
    <property type="match status" value="1"/>
</dbReference>
<dbReference type="Gene3D" id="3.90.180.10">
    <property type="entry name" value="Medium-chain alcohol dehydrogenases, catalytic domain"/>
    <property type="match status" value="1"/>
</dbReference>
<keyword evidence="6" id="KW-0511">Multifunctional enzyme</keyword>
<dbReference type="OrthoDB" id="329835at2759"/>
<dbReference type="Pfam" id="PF08240">
    <property type="entry name" value="ADH_N"/>
    <property type="match status" value="1"/>
</dbReference>
<sequence>MATHQNDHDIPIAVVGMGCRFPGGSTSPEKFWDLLSKGRSAWSKVPAKRFNQEAFYHPATETPGAFNSKGGHFLKEDIAAFDAPFFNISPLEAKAMDPQQRLQLETAYEALENAGLPMDTVIGSNTAVYVGIFNGDYERILHRDPERMPFYQATGTGAAVLSNRISYFFDLKGPSMTIDTGCSGSMVALHLACQSLRTGESRQAIVGGSNLILDPSQMIPMSYLKFFSDEGRCYTYDKRGAGYGRGEGAAAVILKRLDDALRDGDPIRAVIRNTAVNQDGKTPGLTMPGRAAQESMIRSAYENAHLNMKDTGYFEAHGTGTPAGDPIEAGAIAATLGRARPPGNPIIVGSVKTNIGHLESSSGIASLIKTILILEKGMIPPNFNFQEPNDKIPLEEWRIRVPQRLEQWPTTGLRRASVNSFGYGGTNAHVILDDAYHYLSSRGLDGLNSTTVLDHPNGRCPVNGSRGLNGFHGTNGHGTISGLPVNSTTTGRKRVFVLSTRHSKSTRTLAYNLKTYVSQNTSIEQEQFLDDMAHTLFARRSTLEWRSSITADSSSTLISALDDDGLEPRMALRNPKLGFVFTGQGAQWYGMGRELIQAYPVFANSLANAEKYFTSFGAPWLLLNELLLSEQSSRVSKASIGQPLCTAIQLALVDLLASWNIKPSAVTGHSSGEIAAAYASGALDFKDALKVSFYRGQLANTIPEKASHLKGAMLAVGLSEEKARRIINQLEGKGGKMVVACVNSPSSVTVSGDETAIIELQDILEARMIFNRRLVVDTAYHSHHMEVIAREYLASLSDIQPQKTSEFVRFVSSVTGRQMAGNELDAAYWVRNMVSQVRFSMALECMCIRPAEKQLGQSWSKYAVDSIVEIGPHSALAGPIKQTLKSDKLQDARIRYLSALVRGKDACTTALDVAGTLFTEGFSVDLTSVNFPHGRGKRNVLVDLPSYPWNHGTKYWDESRLSSEYRLRKHPRHPLLGVPAPDYNPLEPRWRNVIRLSEFPWLRGHVVQSSIVYPAAGYVAMVIEAAKQRHVGSGRKDHILKYGFRDVNVGKALVIPDTPEGVELMLSIRPYARTARDSSDTWDEFRIFSFAEKEGWSEHCRGLISLQFKAGSADFEGDRETHFAAMKHADKFSKAEAHCKAVLEPKELYEGLANLGLEYSGVFTGVVSIRAQPNESLVVVQIPDTKSMLPGNFEQPHVLHPATLDACFQTIFCAMMKGVGITDTLVPTFIEELSVSGNIISKPGHEFKVLSSTTASGLRGLKADLVVANVCSTGLPLISIQGLKCTALLGGGPNETLPTSQEKRMCHKLKWLPDLEFLEATQIKELCKKNLSDESHADMLWVLNAVTDLAIRDTLKSLEGWDKTLLSLHHKHMYEWMTKYANESPAHPGSKACDLRRRAETFGSHGEMTLRIGDNLTAILKGEIDPLSVMMEKNLLYQVYADESSRRCHVQMIEYVDMLAHKHPDMKVLEIGAGTGGTTLPILKAFGGGSPGSGPARLGHFDFTDISSGFFEKAEELLKPWEGLVSFKKLDIEKDTKAQGFEDASYDLIVASNVLHATAVMDVTMSNVRRLLKPGGKLMLSEITRPTPYIGLVFGTLPGWWLGAPDGRVDSPLMNEETWEATLLRNGLTGLDLCLQDYPAENCKYAVTSVIVSSAKPVTPQPAFSPVELIYGQRSASISIPLAKLLNANLTTLEETSATGKVCVVLPEMHEHILSSGSPSQFGAIKNMLSTAKGVLWVTQGAAMDCTAPDNSLITGLARTVRNDNEALRLVTLDLDPDSGRSDAETAEIIYNIYKSAFNDATQCESQDSEFAERGGKVFIPRLVEDSELNTYLKASTTVRDPEVQPFFQEGRALHLEVGQPGLLDSLRWVDDETVLLPLAPDEIRLELRAAGINFRDIMISLGQLEGTSRMGGECAGVVTDVGSNMTKKFKVGDRVCSWGAGAYASSARVHGPSAQHIPDDMSFETAASLPIVYTTVYYSLVYLARLQKGETILIHSAAGGVGQAAIMLSQHIGAKAFVTVGSEEKKRFLMDNYHVPEERIFSSRQTTFGEGIKRLTGGKGVDVVLNSLTGEGFRETCNCVAYFGRFIEIGKRDVLMNARMDMALFDKNVTFSSVDLTKVCDHDVNLAGRLFKEVFDLIRQGSVGAVKPVTILPLSEIETAFRQIQAGKHMGKIVLQAQPDVQVKVIPRSPASVKFDDNASYLIVGGLGGLGRVICKWMASLGAKNIIILSRSGVKGSASVTVAKELKEAGVNLAVHACDIGDYAQVKAALDICAKNMPPIRGVIQAAMVLKDSTLENMTYEDLHTALRPKVQGTLNIHNLVPQKLDFFITLSSGAGIVGNHGQGNYAAGSTFQDAFARQQAGKGLPVRSIDLGMVEGAGYVSENLTSMTFLQNQGFVPVALSELLATLNYAITSPPSDIDSSQLIVGLQRPDAATADSTSLFSRDLKFSQFVTLASSGPSSPSNTSSQTFDVQKALKEACSQQSAGDIIANAILAKLSKVLAVPLQDLSAAQSIAHYGADSLVAVELRNWFARTLEVNIRILDLLSATPINELAANMATQSKLVDPALFVKAAC</sequence>
<dbReference type="Gene3D" id="3.30.70.3290">
    <property type="match status" value="1"/>
</dbReference>
<dbReference type="Pfam" id="PF23114">
    <property type="entry name" value="NAD-bd_HRPKS_sdrA"/>
    <property type="match status" value="1"/>
</dbReference>
<dbReference type="Gene3D" id="3.40.50.150">
    <property type="entry name" value="Vaccinia Virus protein VP39"/>
    <property type="match status" value="1"/>
</dbReference>
<dbReference type="Pfam" id="PF13602">
    <property type="entry name" value="ADH_zinc_N_2"/>
    <property type="match status" value="1"/>
</dbReference>
<dbReference type="InterPro" id="IPR016035">
    <property type="entry name" value="Acyl_Trfase/lysoPLipase"/>
</dbReference>
<dbReference type="InterPro" id="IPR013968">
    <property type="entry name" value="PKS_KR"/>
</dbReference>
<organism evidence="12 13">
    <name type="scientific">Amorphotheca resinae ATCC 22711</name>
    <dbReference type="NCBI Taxonomy" id="857342"/>
    <lineage>
        <taxon>Eukaryota</taxon>
        <taxon>Fungi</taxon>
        <taxon>Dikarya</taxon>
        <taxon>Ascomycota</taxon>
        <taxon>Pezizomycotina</taxon>
        <taxon>Leotiomycetes</taxon>
        <taxon>Helotiales</taxon>
        <taxon>Amorphothecaceae</taxon>
        <taxon>Amorphotheca</taxon>
    </lineage>
</organism>
<keyword evidence="1" id="KW-0596">Phosphopantetheine</keyword>
<dbReference type="CDD" id="cd05195">
    <property type="entry name" value="enoyl_red"/>
    <property type="match status" value="1"/>
</dbReference>
<dbReference type="InterPro" id="IPR016036">
    <property type="entry name" value="Malonyl_transacylase_ACP-bd"/>
</dbReference>
<feature type="active site" description="Proton acceptor; for dehydratase activity" evidence="8">
    <location>
        <position position="1005"/>
    </location>
</feature>
<evidence type="ECO:0000256" key="1">
    <source>
        <dbReference type="ARBA" id="ARBA00022450"/>
    </source>
</evidence>
<dbReference type="PANTHER" id="PTHR43775:SF29">
    <property type="entry name" value="ASPERFURANONE POLYKETIDE SYNTHASE AFOG-RELATED"/>
    <property type="match status" value="1"/>
</dbReference>
<gene>
    <name evidence="12" type="ORF">M430DRAFT_109173</name>
</gene>
<dbReference type="PROSITE" id="PS52004">
    <property type="entry name" value="KS3_2"/>
    <property type="match status" value="1"/>
</dbReference>
<dbReference type="Gene3D" id="3.10.129.110">
    <property type="entry name" value="Polyketide synthase dehydratase"/>
    <property type="match status" value="1"/>
</dbReference>
<evidence type="ECO:0000256" key="2">
    <source>
        <dbReference type="ARBA" id="ARBA00022553"/>
    </source>
</evidence>
<dbReference type="Gene3D" id="1.10.1200.10">
    <property type="entry name" value="ACP-like"/>
    <property type="match status" value="1"/>
</dbReference>
<dbReference type="CDD" id="cd02440">
    <property type="entry name" value="AdoMet_MTases"/>
    <property type="match status" value="1"/>
</dbReference>
<evidence type="ECO:0000313" key="13">
    <source>
        <dbReference type="Proteomes" id="UP000241818"/>
    </source>
</evidence>
<dbReference type="SUPFAM" id="SSF50129">
    <property type="entry name" value="GroES-like"/>
    <property type="match status" value="1"/>
</dbReference>
<dbReference type="GO" id="GO:0031177">
    <property type="term" value="F:phosphopantetheine binding"/>
    <property type="evidence" value="ECO:0007669"/>
    <property type="project" value="InterPro"/>
</dbReference>
<keyword evidence="13" id="KW-1185">Reference proteome</keyword>
<dbReference type="GO" id="GO:0016491">
    <property type="term" value="F:oxidoreductase activity"/>
    <property type="evidence" value="ECO:0007669"/>
    <property type="project" value="UniProtKB-KW"/>
</dbReference>
<dbReference type="SUPFAM" id="SSF55048">
    <property type="entry name" value="Probable ACP-binding domain of malonyl-CoA ACP transacylase"/>
    <property type="match status" value="1"/>
</dbReference>
<evidence type="ECO:0000256" key="3">
    <source>
        <dbReference type="ARBA" id="ARBA00022679"/>
    </source>
</evidence>
<dbReference type="InterPro" id="IPR036736">
    <property type="entry name" value="ACP-like_sf"/>
</dbReference>
<dbReference type="InterPro" id="IPR049900">
    <property type="entry name" value="PKS_mFAS_DH"/>
</dbReference>
<dbReference type="InterPro" id="IPR049551">
    <property type="entry name" value="PKS_DH_C"/>
</dbReference>
<name>A0A2T3ARS8_AMORE</name>
<reference evidence="12 13" key="1">
    <citation type="journal article" date="2018" name="New Phytol.">
        <title>Comparative genomics and transcriptomics depict ericoid mycorrhizal fungi as versatile saprotrophs and plant mutualists.</title>
        <authorList>
            <person name="Martino E."/>
            <person name="Morin E."/>
            <person name="Grelet G.A."/>
            <person name="Kuo A."/>
            <person name="Kohler A."/>
            <person name="Daghino S."/>
            <person name="Barry K.W."/>
            <person name="Cichocki N."/>
            <person name="Clum A."/>
            <person name="Dockter R.B."/>
            <person name="Hainaut M."/>
            <person name="Kuo R.C."/>
            <person name="LaButti K."/>
            <person name="Lindahl B.D."/>
            <person name="Lindquist E.A."/>
            <person name="Lipzen A."/>
            <person name="Khouja H.R."/>
            <person name="Magnuson J."/>
            <person name="Murat C."/>
            <person name="Ohm R.A."/>
            <person name="Singer S.W."/>
            <person name="Spatafora J.W."/>
            <person name="Wang M."/>
            <person name="Veneault-Fourrey C."/>
            <person name="Henrissat B."/>
            <person name="Grigoriev I.V."/>
            <person name="Martin F.M."/>
            <person name="Perotto S."/>
        </authorList>
    </citation>
    <scope>NUCLEOTIDE SEQUENCE [LARGE SCALE GENOMIC DNA]</scope>
    <source>
        <strain evidence="12 13">ATCC 22711</strain>
    </source>
</reference>
<dbReference type="InterPro" id="IPR006162">
    <property type="entry name" value="Ppantetheine_attach_site"/>
</dbReference>
<feature type="active site" description="Proton donor; for dehydratase activity" evidence="8">
    <location>
        <position position="1205"/>
    </location>
</feature>
<dbReference type="SMART" id="SM00825">
    <property type="entry name" value="PKS_KS"/>
    <property type="match status" value="1"/>
</dbReference>
<dbReference type="GO" id="GO:0004312">
    <property type="term" value="F:fatty acid synthase activity"/>
    <property type="evidence" value="ECO:0007669"/>
    <property type="project" value="TreeGrafter"/>
</dbReference>
<dbReference type="InterPro" id="IPR056501">
    <property type="entry name" value="NAD-bd_HRPKS_sdrA"/>
</dbReference>
<accession>A0A2T3ARS8</accession>
<dbReference type="PROSITE" id="PS52019">
    <property type="entry name" value="PKS_MFAS_DH"/>
    <property type="match status" value="1"/>
</dbReference>
<feature type="region of interest" description="N-terminal hotdog fold" evidence="8">
    <location>
        <begin position="973"/>
        <end position="1111"/>
    </location>
</feature>
<dbReference type="Pfam" id="PF23297">
    <property type="entry name" value="ACP_SdgA_C"/>
    <property type="match status" value="1"/>
</dbReference>
<dbReference type="InterPro" id="IPR013217">
    <property type="entry name" value="Methyltransf_12"/>
</dbReference>
<dbReference type="Pfam" id="PF02801">
    <property type="entry name" value="Ketoacyl-synt_C"/>
    <property type="match status" value="1"/>
</dbReference>
<keyword evidence="4" id="KW-0521">NADP</keyword>
<dbReference type="InterPro" id="IPR013154">
    <property type="entry name" value="ADH-like_N"/>
</dbReference>
<evidence type="ECO:0000259" key="11">
    <source>
        <dbReference type="PROSITE" id="PS52019"/>
    </source>
</evidence>
<dbReference type="InterPro" id="IPR049552">
    <property type="entry name" value="PKS_DH_N"/>
</dbReference>
<feature type="region of interest" description="C-terminal hotdog fold" evidence="8">
    <location>
        <begin position="1140"/>
        <end position="1294"/>
    </location>
</feature>
<dbReference type="InterPro" id="IPR050091">
    <property type="entry name" value="PKS_NRPS_Biosynth_Enz"/>
</dbReference>
<evidence type="ECO:0000259" key="9">
    <source>
        <dbReference type="PROSITE" id="PS50075"/>
    </source>
</evidence>
<dbReference type="GO" id="GO:1901336">
    <property type="term" value="P:lactone biosynthetic process"/>
    <property type="evidence" value="ECO:0007669"/>
    <property type="project" value="UniProtKB-ARBA"/>
</dbReference>
<feature type="domain" description="Carrier" evidence="9">
    <location>
        <begin position="2485"/>
        <end position="2562"/>
    </location>
</feature>
<dbReference type="InterPro" id="IPR020841">
    <property type="entry name" value="PKS_Beta-ketoAc_synthase_dom"/>
</dbReference>
<dbReference type="SUPFAM" id="SSF53335">
    <property type="entry name" value="S-adenosyl-L-methionine-dependent methyltransferases"/>
    <property type="match status" value="1"/>
</dbReference>
<dbReference type="Pfam" id="PF08659">
    <property type="entry name" value="KR"/>
    <property type="match status" value="1"/>
</dbReference>
<dbReference type="SMART" id="SM00822">
    <property type="entry name" value="PKS_KR"/>
    <property type="match status" value="1"/>
</dbReference>
<dbReference type="Pfam" id="PF14765">
    <property type="entry name" value="PS-DH"/>
    <property type="match status" value="1"/>
</dbReference>
<dbReference type="SMART" id="SM00829">
    <property type="entry name" value="PKS_ER"/>
    <property type="match status" value="1"/>
</dbReference>
<dbReference type="InterPro" id="IPR009081">
    <property type="entry name" value="PP-bd_ACP"/>
</dbReference>
<dbReference type="SUPFAM" id="SSF53901">
    <property type="entry name" value="Thiolase-like"/>
    <property type="match status" value="1"/>
</dbReference>
<dbReference type="Pfam" id="PF00698">
    <property type="entry name" value="Acyl_transf_1"/>
    <property type="match status" value="1"/>
</dbReference>
<dbReference type="InterPro" id="IPR020807">
    <property type="entry name" value="PKS_DH"/>
</dbReference>
<proteinExistence type="predicted"/>
<evidence type="ECO:0000256" key="7">
    <source>
        <dbReference type="ARBA" id="ARBA00023315"/>
    </source>
</evidence>
<evidence type="ECO:0000259" key="10">
    <source>
        <dbReference type="PROSITE" id="PS52004"/>
    </source>
</evidence>
<dbReference type="InterPro" id="IPR001227">
    <property type="entry name" value="Ac_transferase_dom_sf"/>
</dbReference>
<dbReference type="STRING" id="857342.A0A2T3ARS8"/>
<dbReference type="FunFam" id="3.40.47.10:FF:000019">
    <property type="entry name" value="Polyketide synthase type I"/>
    <property type="match status" value="1"/>
</dbReference>
<dbReference type="RefSeq" id="XP_024717377.1">
    <property type="nucleotide sequence ID" value="XM_024861261.1"/>
</dbReference>
<dbReference type="InterPro" id="IPR014031">
    <property type="entry name" value="Ketoacyl_synth_C"/>
</dbReference>
<evidence type="ECO:0000256" key="5">
    <source>
        <dbReference type="ARBA" id="ARBA00023002"/>
    </source>
</evidence>
<protein>
    <submittedName>
        <fullName evidence="12">Uncharacterized protein</fullName>
    </submittedName>
</protein>
<dbReference type="EMBL" id="KZ679017">
    <property type="protein sequence ID" value="PSS09079.1"/>
    <property type="molecule type" value="Genomic_DNA"/>
</dbReference>
<dbReference type="InterPro" id="IPR020843">
    <property type="entry name" value="ER"/>
</dbReference>
<dbReference type="InParanoid" id="A0A2T3ARS8"/>
<dbReference type="SMART" id="SM00823">
    <property type="entry name" value="PKS_PP"/>
    <property type="match status" value="1"/>
</dbReference>
<dbReference type="InterPro" id="IPR042104">
    <property type="entry name" value="PKS_dehydratase_sf"/>
</dbReference>
<feature type="domain" description="Ketosynthase family 3 (KS3)" evidence="10">
    <location>
        <begin position="9"/>
        <end position="434"/>
    </location>
</feature>
<dbReference type="GeneID" id="36569342"/>
<dbReference type="Proteomes" id="UP000241818">
    <property type="component" value="Unassembled WGS sequence"/>
</dbReference>
<dbReference type="PANTHER" id="PTHR43775">
    <property type="entry name" value="FATTY ACID SYNTHASE"/>
    <property type="match status" value="1"/>
</dbReference>
<dbReference type="FunFam" id="3.40.366.10:FF:000002">
    <property type="entry name" value="Probable polyketide synthase 2"/>
    <property type="match status" value="1"/>
</dbReference>
<dbReference type="Pfam" id="PF16197">
    <property type="entry name" value="KAsynt_C_assoc"/>
    <property type="match status" value="1"/>
</dbReference>
<dbReference type="InterPro" id="IPR057326">
    <property type="entry name" value="KR_dom"/>
</dbReference>
<dbReference type="FunFam" id="3.40.50.720:FF:000209">
    <property type="entry name" value="Polyketide synthase Pks12"/>
    <property type="match status" value="1"/>
</dbReference>
<keyword evidence="7" id="KW-0012">Acyltransferase</keyword>
<dbReference type="SMART" id="SM00827">
    <property type="entry name" value="PKS_AT"/>
    <property type="match status" value="1"/>
</dbReference>
<dbReference type="Pfam" id="PF08242">
    <property type="entry name" value="Methyltransf_12"/>
    <property type="match status" value="1"/>
</dbReference>
<evidence type="ECO:0000256" key="6">
    <source>
        <dbReference type="ARBA" id="ARBA00023268"/>
    </source>
</evidence>
<dbReference type="GO" id="GO:0006633">
    <property type="term" value="P:fatty acid biosynthetic process"/>
    <property type="evidence" value="ECO:0007669"/>
    <property type="project" value="TreeGrafter"/>
</dbReference>
<dbReference type="PROSITE" id="PS50075">
    <property type="entry name" value="CARRIER"/>
    <property type="match status" value="1"/>
</dbReference>
<dbReference type="SUPFAM" id="SSF52151">
    <property type="entry name" value="FabD/lysophospholipase-like"/>
    <property type="match status" value="1"/>
</dbReference>
<dbReference type="SMART" id="SM00826">
    <property type="entry name" value="PKS_DH"/>
    <property type="match status" value="1"/>
</dbReference>
<keyword evidence="3" id="KW-0808">Transferase</keyword>
<dbReference type="InterPro" id="IPR011032">
    <property type="entry name" value="GroES-like_sf"/>
</dbReference>
<dbReference type="Gene3D" id="3.40.366.10">
    <property type="entry name" value="Malonyl-Coenzyme A Acyl Carrier Protein, domain 2"/>
    <property type="match status" value="1"/>
</dbReference>
<dbReference type="InterPro" id="IPR014030">
    <property type="entry name" value="Ketoacyl_synth_N"/>
</dbReference>
<dbReference type="InterPro" id="IPR016039">
    <property type="entry name" value="Thiolase-like"/>
</dbReference>
<dbReference type="InterPro" id="IPR029063">
    <property type="entry name" value="SAM-dependent_MTases_sf"/>
</dbReference>
<dbReference type="Pfam" id="PF00109">
    <property type="entry name" value="ketoacyl-synt"/>
    <property type="match status" value="1"/>
</dbReference>
<dbReference type="SUPFAM" id="SSF47336">
    <property type="entry name" value="ACP-like"/>
    <property type="match status" value="1"/>
</dbReference>
<dbReference type="Gene3D" id="3.40.47.10">
    <property type="match status" value="1"/>
</dbReference>
<evidence type="ECO:0000256" key="4">
    <source>
        <dbReference type="ARBA" id="ARBA00022857"/>
    </source>
</evidence>
<evidence type="ECO:0000256" key="8">
    <source>
        <dbReference type="PROSITE-ProRule" id="PRU01363"/>
    </source>
</evidence>
<dbReference type="InterPro" id="IPR014043">
    <property type="entry name" value="Acyl_transferase_dom"/>
</dbReference>